<dbReference type="RefSeq" id="WP_212904927.1">
    <property type="nucleotide sequence ID" value="NZ_BOPZ01000031.1"/>
</dbReference>
<feature type="transmembrane region" description="Helical" evidence="1">
    <location>
        <begin position="7"/>
        <end position="27"/>
    </location>
</feature>
<accession>A0A919S436</accession>
<evidence type="ECO:0000256" key="1">
    <source>
        <dbReference type="SAM" id="Phobius"/>
    </source>
</evidence>
<evidence type="ECO:0000313" key="2">
    <source>
        <dbReference type="EMBL" id="GIM30248.1"/>
    </source>
</evidence>
<keyword evidence="3" id="KW-1185">Reference proteome</keyword>
<keyword evidence="1" id="KW-0472">Membrane</keyword>
<keyword evidence="1" id="KW-0812">Transmembrane</keyword>
<name>A0A919S436_9CLOT</name>
<proteinExistence type="predicted"/>
<protein>
    <submittedName>
        <fullName evidence="2">Uncharacterized protein</fullName>
    </submittedName>
</protein>
<dbReference type="EMBL" id="BOPZ01000031">
    <property type="protein sequence ID" value="GIM30248.1"/>
    <property type="molecule type" value="Genomic_DNA"/>
</dbReference>
<comment type="caution">
    <text evidence="2">The sequence shown here is derived from an EMBL/GenBank/DDBJ whole genome shotgun (WGS) entry which is preliminary data.</text>
</comment>
<keyword evidence="1" id="KW-1133">Transmembrane helix</keyword>
<organism evidence="2 3">
    <name type="scientific">Clostridium polyendosporum</name>
    <dbReference type="NCBI Taxonomy" id="69208"/>
    <lineage>
        <taxon>Bacteria</taxon>
        <taxon>Bacillati</taxon>
        <taxon>Bacillota</taxon>
        <taxon>Clostridia</taxon>
        <taxon>Eubacteriales</taxon>
        <taxon>Clostridiaceae</taxon>
        <taxon>Clostridium</taxon>
    </lineage>
</organism>
<sequence>MKHKKNVVFIIIILLLIALYYCVLTIANTPNSVVTNKTLNENNPIEKRGNPTYDYIIGKYGLPHYRVFFWVPKNSTKYIPYADNGINTNVSNHGSVEKWTVVETKEITENEKLVFIYVPKTFVFLHGKDFEKVIHLYYKNISEISP</sequence>
<evidence type="ECO:0000313" key="3">
    <source>
        <dbReference type="Proteomes" id="UP000679179"/>
    </source>
</evidence>
<reference evidence="2" key="1">
    <citation type="submission" date="2021-03" db="EMBL/GenBank/DDBJ databases">
        <title>Taxonomic study of Clostridium polyendosporum from meadow-gley soil under rice.</title>
        <authorList>
            <person name="Kobayashi H."/>
            <person name="Tanizawa Y."/>
            <person name="Yagura M."/>
        </authorList>
    </citation>
    <scope>NUCLEOTIDE SEQUENCE</scope>
    <source>
        <strain evidence="2">JCM 30710</strain>
    </source>
</reference>
<gene>
    <name evidence="2" type="ORF">CPJCM30710_29140</name>
</gene>
<dbReference type="Proteomes" id="UP000679179">
    <property type="component" value="Unassembled WGS sequence"/>
</dbReference>
<dbReference type="AlphaFoldDB" id="A0A919S436"/>